<protein>
    <submittedName>
        <fullName evidence="1">Uncharacterized protein</fullName>
    </submittedName>
</protein>
<dbReference type="EMBL" id="LR796182">
    <property type="protein sequence ID" value="CAB4124605.1"/>
    <property type="molecule type" value="Genomic_DNA"/>
</dbReference>
<sequence length="512" mass="55236">MAGEDTGMVDGLFGRVTDGIGGFFGPGSKDVDPTTGLSEQMRKQQMFQTFGNLGALLMAAGQKQMPAQRAQILAQMGQATSGPQEMLMKQAQLYQQQQSRIAQQKLLAVQTQLAQQKFEQNPLAFQADQKIRGLQAEAEAQRVAQQPQQFATNQAVSTAQLEGVRNTNDQFAARKAAFEDPKILEAVNSIEDPVERAQAVAAVRSYDMTALNAIMSKNKVQFTGGVAYDPRTRTMTNGYSGLRTGLDGKPIIDPNAPTVSPQAHGLPEDTRLGETFGQLSDGMRNRIARIYSGDAPMPTGNTADANAVRGAITTALPDFDQGAANSAYTLKQSFADAKNPRSLFNQRAVLGTVAEHLASDTGALEKAKALPNGTNLTWNAAQNAFNNWSGDPRVTAFNVSLHTLQGEVGKMVSGGVVTVSEKESLEKQLSDAKSPEQIRAALDQYQSLVDGRMKSLDDTTKMGMGRFYDPSKHSMASPATQALLQKYNADTWASPARLKAMQEEARKRGLNP</sequence>
<proteinExistence type="predicted"/>
<reference evidence="1" key="1">
    <citation type="submission" date="2020-04" db="EMBL/GenBank/DDBJ databases">
        <authorList>
            <person name="Chiriac C."/>
            <person name="Salcher M."/>
            <person name="Ghai R."/>
            <person name="Kavagutti S V."/>
        </authorList>
    </citation>
    <scope>NUCLEOTIDE SEQUENCE</scope>
</reference>
<name>A0A6J5KTZ1_9CAUD</name>
<organism evidence="1">
    <name type="scientific">uncultured Caudovirales phage</name>
    <dbReference type="NCBI Taxonomy" id="2100421"/>
    <lineage>
        <taxon>Viruses</taxon>
        <taxon>Duplodnaviria</taxon>
        <taxon>Heunggongvirae</taxon>
        <taxon>Uroviricota</taxon>
        <taxon>Caudoviricetes</taxon>
        <taxon>Peduoviridae</taxon>
        <taxon>Maltschvirus</taxon>
        <taxon>Maltschvirus maltsch</taxon>
    </lineage>
</organism>
<accession>A0A6J5KTZ1</accession>
<gene>
    <name evidence="1" type="ORF">UFOVP62_16</name>
</gene>
<evidence type="ECO:0000313" key="1">
    <source>
        <dbReference type="EMBL" id="CAB4124605.1"/>
    </source>
</evidence>